<keyword evidence="3" id="KW-1185">Reference proteome</keyword>
<feature type="region of interest" description="Disordered" evidence="1">
    <location>
        <begin position="1"/>
        <end position="31"/>
    </location>
</feature>
<evidence type="ECO:0000256" key="1">
    <source>
        <dbReference type="SAM" id="MobiDB-lite"/>
    </source>
</evidence>
<organism evidence="2 3">
    <name type="scientific">Trichonephila inaurata madagascariensis</name>
    <dbReference type="NCBI Taxonomy" id="2747483"/>
    <lineage>
        <taxon>Eukaryota</taxon>
        <taxon>Metazoa</taxon>
        <taxon>Ecdysozoa</taxon>
        <taxon>Arthropoda</taxon>
        <taxon>Chelicerata</taxon>
        <taxon>Arachnida</taxon>
        <taxon>Araneae</taxon>
        <taxon>Araneomorphae</taxon>
        <taxon>Entelegynae</taxon>
        <taxon>Araneoidea</taxon>
        <taxon>Nephilidae</taxon>
        <taxon>Trichonephila</taxon>
        <taxon>Trichonephila inaurata</taxon>
    </lineage>
</organism>
<comment type="caution">
    <text evidence="2">The sequence shown here is derived from an EMBL/GenBank/DDBJ whole genome shotgun (WGS) entry which is preliminary data.</text>
</comment>
<gene>
    <name evidence="2" type="primary">NCL1_61060</name>
    <name evidence="2" type="ORF">TNIN_189761</name>
</gene>
<reference evidence="2" key="1">
    <citation type="submission" date="2020-08" db="EMBL/GenBank/DDBJ databases">
        <title>Multicomponent nature underlies the extraordinary mechanical properties of spider dragline silk.</title>
        <authorList>
            <person name="Kono N."/>
            <person name="Nakamura H."/>
            <person name="Mori M."/>
            <person name="Yoshida Y."/>
            <person name="Ohtoshi R."/>
            <person name="Malay A.D."/>
            <person name="Moran D.A.P."/>
            <person name="Tomita M."/>
            <person name="Numata K."/>
            <person name="Arakawa K."/>
        </authorList>
    </citation>
    <scope>NUCLEOTIDE SEQUENCE</scope>
</reference>
<proteinExistence type="predicted"/>
<evidence type="ECO:0000313" key="2">
    <source>
        <dbReference type="EMBL" id="GFY53113.1"/>
    </source>
</evidence>
<name>A0A8X6XH11_9ARAC</name>
<sequence length="268" mass="29986">MDLTPTKTEYSFRSISSNSSRCGTPKPAEPTLDCEKRRQAILRLEQQNVLIGGYQKFLFQERNSKDKAGIHKELEKNLRETIEAKAKLVSELRTMPPCLDVNCPDHTTLKPKTNVTDNDIEMTICDDIDKKSSHKRKNSKGPNPSVSSEGFFDLKLNQNVEGVIVCDAPCDSVMNANGSFLCDYEAVVLPDNVSVVLPNNESVVLSENQSGFLWILKSAPPQLEAVDMLNAQEIHFPTANKDIPPNKNIIPKDSQMQKRKGNYPKLLQ</sequence>
<dbReference type="AlphaFoldDB" id="A0A8X6XH11"/>
<dbReference type="Proteomes" id="UP000886998">
    <property type="component" value="Unassembled WGS sequence"/>
</dbReference>
<protein>
    <submittedName>
        <fullName evidence="2">Uncharacterized protein</fullName>
    </submittedName>
</protein>
<dbReference type="OrthoDB" id="10623570at2759"/>
<feature type="compositionally biased region" description="Low complexity" evidence="1">
    <location>
        <begin position="11"/>
        <end position="20"/>
    </location>
</feature>
<feature type="region of interest" description="Disordered" evidence="1">
    <location>
        <begin position="240"/>
        <end position="268"/>
    </location>
</feature>
<accession>A0A8X6XH11</accession>
<evidence type="ECO:0000313" key="3">
    <source>
        <dbReference type="Proteomes" id="UP000886998"/>
    </source>
</evidence>
<dbReference type="EMBL" id="BMAV01009098">
    <property type="protein sequence ID" value="GFY53113.1"/>
    <property type="molecule type" value="Genomic_DNA"/>
</dbReference>